<evidence type="ECO:0000313" key="2">
    <source>
        <dbReference type="EMBL" id="KAK6525152.1"/>
    </source>
</evidence>
<evidence type="ECO:0000313" key="3">
    <source>
        <dbReference type="Proteomes" id="UP001365542"/>
    </source>
</evidence>
<comment type="caution">
    <text evidence="2">The sequence shown here is derived from an EMBL/GenBank/DDBJ whole genome shotgun (WGS) entry which is preliminary data.</text>
</comment>
<reference evidence="2 3" key="1">
    <citation type="submission" date="2019-10" db="EMBL/GenBank/DDBJ databases">
        <authorList>
            <person name="Palmer J.M."/>
        </authorList>
    </citation>
    <scope>NUCLEOTIDE SEQUENCE [LARGE SCALE GENOMIC DNA]</scope>
    <source>
        <strain evidence="2 3">TWF694</strain>
    </source>
</reference>
<dbReference type="GO" id="GO:0016491">
    <property type="term" value="F:oxidoreductase activity"/>
    <property type="evidence" value="ECO:0007669"/>
    <property type="project" value="InterPro"/>
</dbReference>
<dbReference type="AlphaFoldDB" id="A0AAV9WU12"/>
<dbReference type="InterPro" id="IPR044053">
    <property type="entry name" value="AsaB-like"/>
</dbReference>
<gene>
    <name evidence="2" type="ORF">TWF694_005298</name>
</gene>
<proteinExistence type="inferred from homology"/>
<dbReference type="Proteomes" id="UP001365542">
    <property type="component" value="Unassembled WGS sequence"/>
</dbReference>
<dbReference type="PANTHER" id="PTHR34598">
    <property type="entry name" value="BLL6449 PROTEIN"/>
    <property type="match status" value="1"/>
</dbReference>
<comment type="similarity">
    <text evidence="1">Belongs to the asaB hydroxylase/desaturase family.</text>
</comment>
<dbReference type="EMBL" id="JAVHJO010000017">
    <property type="protein sequence ID" value="KAK6525152.1"/>
    <property type="molecule type" value="Genomic_DNA"/>
</dbReference>
<organism evidence="2 3">
    <name type="scientific">Orbilia ellipsospora</name>
    <dbReference type="NCBI Taxonomy" id="2528407"/>
    <lineage>
        <taxon>Eukaryota</taxon>
        <taxon>Fungi</taxon>
        <taxon>Dikarya</taxon>
        <taxon>Ascomycota</taxon>
        <taxon>Pezizomycotina</taxon>
        <taxon>Orbiliomycetes</taxon>
        <taxon>Orbiliales</taxon>
        <taxon>Orbiliaceae</taxon>
        <taxon>Orbilia</taxon>
    </lineage>
</organism>
<evidence type="ECO:0000256" key="1">
    <source>
        <dbReference type="ARBA" id="ARBA00023604"/>
    </source>
</evidence>
<keyword evidence="3" id="KW-1185">Reference proteome</keyword>
<name>A0AAV9WU12_9PEZI</name>
<accession>A0AAV9WU12</accession>
<sequence length="452" mass="50961">MGLDDDEWCLAFQDTGWGGEEEKEEEEEGKKERQCGIYWPDAKTSRAYLLCGLRILTVTVDVRPHFGRDVKPVARATTKNNVNFALRHTWQILHLFHFKITSLHRVHTFTNVQITMTGSIRLSALAHHVSTVSENDTEPELSTPATPKYHALLKNAETNGSNIEIGPPHISGDLIRPIHFYKPPRYGSPPRFLVAHPNGSGIRNFGTSPVNVTVRDIRNKEHRFHLALHSFKPLRHLPLLPYPLNLKDPAIVELVHNSTKEIIKNHVNSPNEITLFSTTILKACNKVGAPSPKISHPMQVDQTPGAAILRAKHHLTQNIAEQVESGALSVRVIVVYRPVLPSHKRITDHQLCLAESLSINDDNLTPIEHVYPDRVGQTYAVKYSSGQKFWYWSDVDSSEGIVVQVYDSLLGFDNKGHERMIRGATGFFKVMPKEWDEGKEAEWLVIRALVVA</sequence>
<dbReference type="PANTHER" id="PTHR34598:SF3">
    <property type="entry name" value="OXIDOREDUCTASE AN1597"/>
    <property type="match status" value="1"/>
</dbReference>
<protein>
    <submittedName>
        <fullName evidence="2">Uncharacterized protein</fullName>
    </submittedName>
</protein>